<protein>
    <submittedName>
        <fullName evidence="2">Glycosyltransferase</fullName>
    </submittedName>
</protein>
<sequence>MRIAIASVQVPFEYGGAEILANNLKMQLILRGHEAEVVTIPFKWYPAESLENSIRMSRLIDLSEMKGRPIDLMIALKFPIYYARHDNKVLWLLHQHREAYELWGTGFDGLDKMEGGDRLRKMIVEEDSHALSGCAKTYTISATVSERLRTYNGIESMPLYHPPFGCEHFYTGEIGNYIFCPSRLEELKRQQVLIEALRYTKTQVKVVIAGRGKEIFINKMKSAVETYGLQDRVHFLGWISEEEKRKYYANALAVYYGPYQEDYGYVTLESFLSGKPVITHVDAGGPLEFVRNGDNGFVLEPDPKAVAEKLDYLFSNKRSAQTMGMNGLRLIEDMELGWDSVIEKLIG</sequence>
<dbReference type="EMBL" id="APBN01000002">
    <property type="protein sequence ID" value="EMT53402.1"/>
    <property type="molecule type" value="Genomic_DNA"/>
</dbReference>
<dbReference type="PANTHER" id="PTHR12526:SF635">
    <property type="entry name" value="GLYCOSYL TRANSFERASE GROUP 1"/>
    <property type="match status" value="1"/>
</dbReference>
<dbReference type="SUPFAM" id="SSF53756">
    <property type="entry name" value="UDP-Glycosyltransferase/glycogen phosphorylase"/>
    <property type="match status" value="1"/>
</dbReference>
<name>M8DIZ0_9BACL</name>
<evidence type="ECO:0000313" key="3">
    <source>
        <dbReference type="Proteomes" id="UP000012081"/>
    </source>
</evidence>
<comment type="caution">
    <text evidence="2">The sequence shown here is derived from an EMBL/GenBank/DDBJ whole genome shotgun (WGS) entry which is preliminary data.</text>
</comment>
<dbReference type="CDD" id="cd03801">
    <property type="entry name" value="GT4_PimA-like"/>
    <property type="match status" value="1"/>
</dbReference>
<dbReference type="Pfam" id="PF00534">
    <property type="entry name" value="Glycos_transf_1"/>
    <property type="match status" value="1"/>
</dbReference>
<dbReference type="GO" id="GO:0016757">
    <property type="term" value="F:glycosyltransferase activity"/>
    <property type="evidence" value="ECO:0007669"/>
    <property type="project" value="InterPro"/>
</dbReference>
<dbReference type="Proteomes" id="UP000012081">
    <property type="component" value="Unassembled WGS sequence"/>
</dbReference>
<proteinExistence type="predicted"/>
<dbReference type="OrthoDB" id="9802525at2"/>
<dbReference type="PANTHER" id="PTHR12526">
    <property type="entry name" value="GLYCOSYLTRANSFERASE"/>
    <property type="match status" value="1"/>
</dbReference>
<evidence type="ECO:0000313" key="2">
    <source>
        <dbReference type="EMBL" id="EMT53402.1"/>
    </source>
</evidence>
<feature type="domain" description="Glycosyl transferase family 1" evidence="1">
    <location>
        <begin position="176"/>
        <end position="327"/>
    </location>
</feature>
<keyword evidence="3" id="KW-1185">Reference proteome</keyword>
<dbReference type="Gene3D" id="3.40.50.2000">
    <property type="entry name" value="Glycogen Phosphorylase B"/>
    <property type="match status" value="1"/>
</dbReference>
<keyword evidence="2" id="KW-0808">Transferase</keyword>
<gene>
    <name evidence="2" type="ORF">I532_05300</name>
</gene>
<dbReference type="STRING" id="1300222.I532_05300"/>
<dbReference type="InterPro" id="IPR001296">
    <property type="entry name" value="Glyco_trans_1"/>
</dbReference>
<accession>M8DIZ0</accession>
<reference evidence="2 3" key="1">
    <citation type="submission" date="2013-03" db="EMBL/GenBank/DDBJ databases">
        <title>Assembly of a new bacterial strain Brevibacillus borstelensis AK1.</title>
        <authorList>
            <person name="Rajan I."/>
            <person name="PoliReddy D."/>
            <person name="Sugumar T."/>
            <person name="Rathinam K."/>
            <person name="Alqarawi S."/>
            <person name="Khalil A.B."/>
            <person name="Sivakumar N."/>
        </authorList>
    </citation>
    <scope>NUCLEOTIDE SEQUENCE [LARGE SCALE GENOMIC DNA]</scope>
    <source>
        <strain evidence="2 3">AK1</strain>
    </source>
</reference>
<organism evidence="2 3">
    <name type="scientific">Brevibacillus borstelensis AK1</name>
    <dbReference type="NCBI Taxonomy" id="1300222"/>
    <lineage>
        <taxon>Bacteria</taxon>
        <taxon>Bacillati</taxon>
        <taxon>Bacillota</taxon>
        <taxon>Bacilli</taxon>
        <taxon>Bacillales</taxon>
        <taxon>Paenibacillaceae</taxon>
        <taxon>Brevibacillus</taxon>
    </lineage>
</organism>
<dbReference type="PATRIC" id="fig|1300222.3.peg.1085"/>
<dbReference type="RefSeq" id="WP_003386863.1">
    <property type="nucleotide sequence ID" value="NZ_APBN01000002.1"/>
</dbReference>
<evidence type="ECO:0000259" key="1">
    <source>
        <dbReference type="Pfam" id="PF00534"/>
    </source>
</evidence>
<dbReference type="AlphaFoldDB" id="M8DIZ0"/>